<dbReference type="InterPro" id="IPR050131">
    <property type="entry name" value="Peptidase_S8_subtilisin-like"/>
</dbReference>
<feature type="domain" description="MBTPS1 third" evidence="7">
    <location>
        <begin position="237"/>
        <end position="343"/>
    </location>
</feature>
<evidence type="ECO:0000259" key="7">
    <source>
        <dbReference type="Pfam" id="PF23094"/>
    </source>
</evidence>
<dbReference type="WBParaSite" id="SCUD_0000161801-mRNA-1">
    <property type="protein sequence ID" value="SCUD_0000161801-mRNA-1"/>
    <property type="gene ID" value="SCUD_0000161801"/>
</dbReference>
<comment type="caution">
    <text evidence="5">Lacks conserved residue(s) required for the propagation of feature annotation.</text>
</comment>
<evidence type="ECO:0000256" key="1">
    <source>
        <dbReference type="ARBA" id="ARBA00011073"/>
    </source>
</evidence>
<evidence type="ECO:0000256" key="2">
    <source>
        <dbReference type="ARBA" id="ARBA00022670"/>
    </source>
</evidence>
<dbReference type="AlphaFoldDB" id="A0A183JG00"/>
<evidence type="ECO:0000259" key="6">
    <source>
        <dbReference type="Pfam" id="PF00082"/>
    </source>
</evidence>
<evidence type="ECO:0000313" key="9">
    <source>
        <dbReference type="Proteomes" id="UP000279833"/>
    </source>
</evidence>
<reference evidence="10" key="1">
    <citation type="submission" date="2016-06" db="UniProtKB">
        <authorList>
            <consortium name="WormBaseParasite"/>
        </authorList>
    </citation>
    <scope>IDENTIFICATION</scope>
</reference>
<gene>
    <name evidence="8" type="ORF">SCUD_LOCUS1619</name>
</gene>
<dbReference type="GO" id="GO:0005794">
    <property type="term" value="C:Golgi apparatus"/>
    <property type="evidence" value="ECO:0007669"/>
    <property type="project" value="TreeGrafter"/>
</dbReference>
<protein>
    <submittedName>
        <fullName evidence="10">Peptidase_S8 domain-containing protein</fullName>
    </submittedName>
</protein>
<keyword evidence="2" id="KW-0645">Protease</keyword>
<dbReference type="STRING" id="6186.A0A183JG00"/>
<evidence type="ECO:0000313" key="8">
    <source>
        <dbReference type="EMBL" id="VDO68848.1"/>
    </source>
</evidence>
<sequence length="348" mass="38121">MDPLYPSTLSKRRTFALFLLNFVNNTSTPVARRQCLRDIARISWDHRVLELSANGILLVSAIGNDGPLFGTLNNPADQMDVLGVGGVDALGRVARFSSRGMTGWELPAGYGRVKPDIVTFSTGVISSNLDGKCRVLSGTSVASPIVTGVVSLLINAALNRNANLINHENGSLYYMNNVDNYPFVPINPISIKQALIASANQLDSVRVFGTNSIKWLQETDQSSMFEQGAGLVNLQSALEITILNSMDVVGRIEKPPIYHPYINYNGHRLHVGISYSQYLWPWVGYLAVYLSVTPDSIDDIIPSSRFSGVAEGYISLVVESYDNIRNLSLSTNLRLPIKANIVPIPHRS</sequence>
<dbReference type="PANTHER" id="PTHR43806">
    <property type="entry name" value="PEPTIDASE S8"/>
    <property type="match status" value="1"/>
</dbReference>
<name>A0A183JG00_9TREM</name>
<dbReference type="Pfam" id="PF23094">
    <property type="entry name" value="MBTPS1_3rd"/>
    <property type="match status" value="1"/>
</dbReference>
<reference evidence="8 9" key="2">
    <citation type="submission" date="2018-11" db="EMBL/GenBank/DDBJ databases">
        <authorList>
            <consortium name="Pathogen Informatics"/>
        </authorList>
    </citation>
    <scope>NUCLEOTIDE SEQUENCE [LARGE SCALE GENOMIC DNA]</scope>
    <source>
        <strain evidence="8">Dakar</strain>
        <strain evidence="9">Dakar, Senegal</strain>
    </source>
</reference>
<proteinExistence type="inferred from homology"/>
<feature type="domain" description="Peptidase S8/S53" evidence="6">
    <location>
        <begin position="51"/>
        <end position="205"/>
    </location>
</feature>
<keyword evidence="3" id="KW-0378">Hydrolase</keyword>
<evidence type="ECO:0000313" key="10">
    <source>
        <dbReference type="WBParaSite" id="SCUD_0000161801-mRNA-1"/>
    </source>
</evidence>
<dbReference type="PROSITE" id="PS51892">
    <property type="entry name" value="SUBTILASE"/>
    <property type="match status" value="1"/>
</dbReference>
<dbReference type="InterPro" id="IPR057060">
    <property type="entry name" value="MBTPS1_3rd"/>
</dbReference>
<dbReference type="Proteomes" id="UP000279833">
    <property type="component" value="Unassembled WGS sequence"/>
</dbReference>
<evidence type="ECO:0000256" key="5">
    <source>
        <dbReference type="PROSITE-ProRule" id="PRU01240"/>
    </source>
</evidence>
<dbReference type="GO" id="GO:0006508">
    <property type="term" value="P:proteolysis"/>
    <property type="evidence" value="ECO:0007669"/>
    <property type="project" value="UniProtKB-KW"/>
</dbReference>
<dbReference type="Gene3D" id="3.40.50.200">
    <property type="entry name" value="Peptidase S8/S53 domain"/>
    <property type="match status" value="1"/>
</dbReference>
<dbReference type="PANTHER" id="PTHR43806:SF7">
    <property type="entry name" value="MEMBRANE-BOUND TRANSCRIPTION FACTOR SITE-1 PROTEASE"/>
    <property type="match status" value="1"/>
</dbReference>
<dbReference type="Pfam" id="PF00082">
    <property type="entry name" value="Peptidase_S8"/>
    <property type="match status" value="1"/>
</dbReference>
<dbReference type="EMBL" id="UZAK01001352">
    <property type="protein sequence ID" value="VDO68848.1"/>
    <property type="molecule type" value="Genomic_DNA"/>
</dbReference>
<comment type="similarity">
    <text evidence="1 5">Belongs to the peptidase S8 family.</text>
</comment>
<keyword evidence="9" id="KW-1185">Reference proteome</keyword>
<evidence type="ECO:0000256" key="3">
    <source>
        <dbReference type="ARBA" id="ARBA00022801"/>
    </source>
</evidence>
<keyword evidence="4" id="KW-0720">Serine protease</keyword>
<dbReference type="GO" id="GO:0004252">
    <property type="term" value="F:serine-type endopeptidase activity"/>
    <property type="evidence" value="ECO:0007669"/>
    <property type="project" value="InterPro"/>
</dbReference>
<dbReference type="InterPro" id="IPR036852">
    <property type="entry name" value="Peptidase_S8/S53_dom_sf"/>
</dbReference>
<dbReference type="InterPro" id="IPR023828">
    <property type="entry name" value="Peptidase_S8_Ser-AS"/>
</dbReference>
<dbReference type="SUPFAM" id="SSF52743">
    <property type="entry name" value="Subtilisin-like"/>
    <property type="match status" value="1"/>
</dbReference>
<accession>A0A183JG00</accession>
<organism evidence="10">
    <name type="scientific">Schistosoma curassoni</name>
    <dbReference type="NCBI Taxonomy" id="6186"/>
    <lineage>
        <taxon>Eukaryota</taxon>
        <taxon>Metazoa</taxon>
        <taxon>Spiralia</taxon>
        <taxon>Lophotrochozoa</taxon>
        <taxon>Platyhelminthes</taxon>
        <taxon>Trematoda</taxon>
        <taxon>Digenea</taxon>
        <taxon>Strigeidida</taxon>
        <taxon>Schistosomatoidea</taxon>
        <taxon>Schistosomatidae</taxon>
        <taxon>Schistosoma</taxon>
    </lineage>
</organism>
<dbReference type="PROSITE" id="PS00138">
    <property type="entry name" value="SUBTILASE_SER"/>
    <property type="match status" value="1"/>
</dbReference>
<dbReference type="InterPro" id="IPR000209">
    <property type="entry name" value="Peptidase_S8/S53_dom"/>
</dbReference>
<evidence type="ECO:0000256" key="4">
    <source>
        <dbReference type="ARBA" id="ARBA00022825"/>
    </source>
</evidence>